<accession>A0ABW5QX43</accession>
<dbReference type="EMBL" id="JBHUMY010000010">
    <property type="protein sequence ID" value="MFD2660670.1"/>
    <property type="molecule type" value="Genomic_DNA"/>
</dbReference>
<reference evidence="2" key="1">
    <citation type="journal article" date="2019" name="Int. J. Syst. Evol. Microbiol.">
        <title>The Global Catalogue of Microorganisms (GCM) 10K type strain sequencing project: providing services to taxonomists for standard genome sequencing and annotation.</title>
        <authorList>
            <consortium name="The Broad Institute Genomics Platform"/>
            <consortium name="The Broad Institute Genome Sequencing Center for Infectious Disease"/>
            <person name="Wu L."/>
            <person name="Ma J."/>
        </authorList>
    </citation>
    <scope>NUCLEOTIDE SEQUENCE [LARGE SCALE GENOMIC DNA]</scope>
    <source>
        <strain evidence="2">TISTR 1827</strain>
    </source>
</reference>
<evidence type="ECO:0000313" key="1">
    <source>
        <dbReference type="EMBL" id="MFD2660670.1"/>
    </source>
</evidence>
<dbReference type="Proteomes" id="UP001597493">
    <property type="component" value="Unassembled WGS sequence"/>
</dbReference>
<gene>
    <name evidence="1" type="ORF">ACFSW5_10465</name>
</gene>
<keyword evidence="2" id="KW-1185">Reference proteome</keyword>
<sequence>MAFKKLLDQAKEGFIAKAPEEVQSQVFRHINRSLDFAAYGDVYSR</sequence>
<organism evidence="1 2">
    <name type="scientific">Paenibacillus thailandensis</name>
    <dbReference type="NCBI Taxonomy" id="393250"/>
    <lineage>
        <taxon>Bacteria</taxon>
        <taxon>Bacillati</taxon>
        <taxon>Bacillota</taxon>
        <taxon>Bacilli</taxon>
        <taxon>Bacillales</taxon>
        <taxon>Paenibacillaceae</taxon>
        <taxon>Paenibacillus</taxon>
    </lineage>
</organism>
<proteinExistence type="predicted"/>
<comment type="caution">
    <text evidence="1">The sequence shown here is derived from an EMBL/GenBank/DDBJ whole genome shotgun (WGS) entry which is preliminary data.</text>
</comment>
<name>A0ABW5QX43_9BACL</name>
<evidence type="ECO:0000313" key="2">
    <source>
        <dbReference type="Proteomes" id="UP001597493"/>
    </source>
</evidence>
<dbReference type="RefSeq" id="WP_379272398.1">
    <property type="nucleotide sequence ID" value="NZ_JBHUGT010000010.1"/>
</dbReference>
<protein>
    <submittedName>
        <fullName evidence="1">Uncharacterized protein</fullName>
    </submittedName>
</protein>